<keyword evidence="6 13" id="KW-1133">Transmembrane helix</keyword>
<evidence type="ECO:0000256" key="7">
    <source>
        <dbReference type="ARBA" id="ARBA00023002"/>
    </source>
</evidence>
<keyword evidence="5 11" id="KW-0479">Metal-binding</keyword>
<dbReference type="EMBL" id="VOIH02000012">
    <property type="protein sequence ID" value="KAF3431668.1"/>
    <property type="molecule type" value="Genomic_DNA"/>
</dbReference>
<evidence type="ECO:0000256" key="13">
    <source>
        <dbReference type="SAM" id="Phobius"/>
    </source>
</evidence>
<proteinExistence type="inferred from homology"/>
<evidence type="ECO:0000313" key="14">
    <source>
        <dbReference type="EMBL" id="KAF3431668.1"/>
    </source>
</evidence>
<evidence type="ECO:0008006" key="16">
    <source>
        <dbReference type="Google" id="ProtNLM"/>
    </source>
</evidence>
<dbReference type="GO" id="GO:0016705">
    <property type="term" value="F:oxidoreductase activity, acting on paired donors, with incorporation or reduction of molecular oxygen"/>
    <property type="evidence" value="ECO:0007669"/>
    <property type="project" value="InterPro"/>
</dbReference>
<evidence type="ECO:0000256" key="6">
    <source>
        <dbReference type="ARBA" id="ARBA00022989"/>
    </source>
</evidence>
<dbReference type="GO" id="GO:0020037">
    <property type="term" value="F:heme binding"/>
    <property type="evidence" value="ECO:0007669"/>
    <property type="project" value="InterPro"/>
</dbReference>
<protein>
    <recommendedName>
        <fullName evidence="16">Cytochrome P450</fullName>
    </recommendedName>
</protein>
<dbReference type="InterPro" id="IPR001128">
    <property type="entry name" value="Cyt_P450"/>
</dbReference>
<keyword evidence="7 12" id="KW-0560">Oxidoreductase</keyword>
<dbReference type="GO" id="GO:0004497">
    <property type="term" value="F:monooxygenase activity"/>
    <property type="evidence" value="ECO:0007669"/>
    <property type="project" value="UniProtKB-KW"/>
</dbReference>
<evidence type="ECO:0000256" key="10">
    <source>
        <dbReference type="ARBA" id="ARBA00023136"/>
    </source>
</evidence>
<dbReference type="Pfam" id="PF00067">
    <property type="entry name" value="p450"/>
    <property type="match status" value="1"/>
</dbReference>
<feature type="transmembrane region" description="Helical" evidence="13">
    <location>
        <begin position="7"/>
        <end position="24"/>
    </location>
</feature>
<dbReference type="PRINTS" id="PR00385">
    <property type="entry name" value="P450"/>
</dbReference>
<keyword evidence="8 11" id="KW-0408">Iron</keyword>
<accession>A0A8K0GP76</accession>
<dbReference type="SUPFAM" id="SSF48264">
    <property type="entry name" value="Cytochrome P450"/>
    <property type="match status" value="1"/>
</dbReference>
<keyword evidence="3 11" id="KW-0349">Heme</keyword>
<evidence type="ECO:0000256" key="2">
    <source>
        <dbReference type="ARBA" id="ARBA00010617"/>
    </source>
</evidence>
<dbReference type="CDD" id="cd20654">
    <property type="entry name" value="CYP82"/>
    <property type="match status" value="1"/>
</dbReference>
<dbReference type="GO" id="GO:0016020">
    <property type="term" value="C:membrane"/>
    <property type="evidence" value="ECO:0007669"/>
    <property type="project" value="UniProtKB-SubCell"/>
</dbReference>
<evidence type="ECO:0000256" key="3">
    <source>
        <dbReference type="ARBA" id="ARBA00022617"/>
    </source>
</evidence>
<comment type="subcellular location">
    <subcellularLocation>
        <location evidence="1">Membrane</location>
        <topology evidence="1">Single-pass membrane protein</topology>
    </subcellularLocation>
</comment>
<feature type="binding site" description="axial binding residue" evidence="11">
    <location>
        <position position="460"/>
    </location>
    <ligand>
        <name>heme</name>
        <dbReference type="ChEBI" id="CHEBI:30413"/>
    </ligand>
    <ligandPart>
        <name>Fe</name>
        <dbReference type="ChEBI" id="CHEBI:18248"/>
    </ligandPart>
</feature>
<name>A0A8K0GP76_9ROSA</name>
<comment type="caution">
    <text evidence="14">The sequence shown here is derived from an EMBL/GenBank/DDBJ whole genome shotgun (WGS) entry which is preliminary data.</text>
</comment>
<dbReference type="PANTHER" id="PTHR47947">
    <property type="entry name" value="CYTOCHROME P450 82C3-RELATED"/>
    <property type="match status" value="1"/>
</dbReference>
<dbReference type="OrthoDB" id="1055148at2759"/>
<sequence>MELLSDHLLTITGLLGLVITLYLWRVETQSHKTKGVLLAPQVSGGLPFIGHLHQLGGQKPLCRTLGDMADKYGPIFTIYLGTYRTLVVSNYDAVKECFTTNDKSFAARPRSAHGTYLGYNNAAFGFAPYGAYWRKMRKLVMIELLSSRRLETLKHIQVYEVETFVKDLYGVCKSNDGYGPIQVVISQWLEHLTLNIITQMVAGKRYFNGGNSGSDEEAERIGRIIKEYMAISGAPVVSDMIPVPQWIDFQGKLKLMKRMGKELDCLMQSWIEEHYITRDKSNYKQDFIDVMLSMVEDDPTLGYTRENIIKGTVTNLIIAGSDTTAISLEWALSLLLNNRHAVERARDELDLVVGQERWVEDTDIKNLVYLQAIVKETLRLYPPGPLAVPHEAMEDCNVCGYNVQKGTRLFVNLWRLHRDPNFWPDPEVFSPERFLTSQTGIDASGLHFEFIPFGSGRRACPGINFAFQVIHLTLARLLQGFELATPLNEAVDMSEGSGVTLPRATPLVILLTPRLPHNLYQN</sequence>
<dbReference type="InterPro" id="IPR017972">
    <property type="entry name" value="Cyt_P450_CS"/>
</dbReference>
<dbReference type="AlphaFoldDB" id="A0A8K0GP76"/>
<comment type="cofactor">
    <cofactor evidence="11">
        <name>heme</name>
        <dbReference type="ChEBI" id="CHEBI:30413"/>
    </cofactor>
</comment>
<keyword evidence="4 13" id="KW-0812">Transmembrane</keyword>
<keyword evidence="10 13" id="KW-0472">Membrane</keyword>
<dbReference type="Gene3D" id="1.10.630.10">
    <property type="entry name" value="Cytochrome P450"/>
    <property type="match status" value="1"/>
</dbReference>
<dbReference type="Proteomes" id="UP000796880">
    <property type="component" value="Unassembled WGS sequence"/>
</dbReference>
<evidence type="ECO:0000256" key="12">
    <source>
        <dbReference type="RuleBase" id="RU000461"/>
    </source>
</evidence>
<dbReference type="PROSITE" id="PS00086">
    <property type="entry name" value="CYTOCHROME_P450"/>
    <property type="match status" value="1"/>
</dbReference>
<dbReference type="InterPro" id="IPR002401">
    <property type="entry name" value="Cyt_P450_E_grp-I"/>
</dbReference>
<reference evidence="14" key="1">
    <citation type="submission" date="2020-03" db="EMBL/GenBank/DDBJ databases">
        <title>A high-quality chromosome-level genome assembly of a woody plant with both climbing and erect habits, Rhamnella rubrinervis.</title>
        <authorList>
            <person name="Lu Z."/>
            <person name="Yang Y."/>
            <person name="Zhu X."/>
            <person name="Sun Y."/>
        </authorList>
    </citation>
    <scope>NUCLEOTIDE SEQUENCE</scope>
    <source>
        <strain evidence="14">BYM</strain>
        <tissue evidence="14">Leaf</tissue>
    </source>
</reference>
<organism evidence="14 15">
    <name type="scientific">Rhamnella rubrinervis</name>
    <dbReference type="NCBI Taxonomy" id="2594499"/>
    <lineage>
        <taxon>Eukaryota</taxon>
        <taxon>Viridiplantae</taxon>
        <taxon>Streptophyta</taxon>
        <taxon>Embryophyta</taxon>
        <taxon>Tracheophyta</taxon>
        <taxon>Spermatophyta</taxon>
        <taxon>Magnoliopsida</taxon>
        <taxon>eudicotyledons</taxon>
        <taxon>Gunneridae</taxon>
        <taxon>Pentapetalae</taxon>
        <taxon>rosids</taxon>
        <taxon>fabids</taxon>
        <taxon>Rosales</taxon>
        <taxon>Rhamnaceae</taxon>
        <taxon>rhamnoid group</taxon>
        <taxon>Rhamneae</taxon>
        <taxon>Rhamnella</taxon>
    </lineage>
</organism>
<dbReference type="PANTHER" id="PTHR47947:SF1">
    <property type="entry name" value="CYTOCHROME P450 82E3"/>
    <property type="match status" value="1"/>
</dbReference>
<evidence type="ECO:0000313" key="15">
    <source>
        <dbReference type="Proteomes" id="UP000796880"/>
    </source>
</evidence>
<keyword evidence="9 12" id="KW-0503">Monooxygenase</keyword>
<evidence type="ECO:0000256" key="1">
    <source>
        <dbReference type="ARBA" id="ARBA00004167"/>
    </source>
</evidence>
<evidence type="ECO:0000256" key="5">
    <source>
        <dbReference type="ARBA" id="ARBA00022723"/>
    </source>
</evidence>
<evidence type="ECO:0000256" key="4">
    <source>
        <dbReference type="ARBA" id="ARBA00022692"/>
    </source>
</evidence>
<dbReference type="InterPro" id="IPR036396">
    <property type="entry name" value="Cyt_P450_sf"/>
</dbReference>
<comment type="similarity">
    <text evidence="2 12">Belongs to the cytochrome P450 family.</text>
</comment>
<dbReference type="FunFam" id="1.10.630.10:FF:000026">
    <property type="entry name" value="Cytochrome P450 82C4"/>
    <property type="match status" value="1"/>
</dbReference>
<evidence type="ECO:0000256" key="8">
    <source>
        <dbReference type="ARBA" id="ARBA00023004"/>
    </source>
</evidence>
<keyword evidence="15" id="KW-1185">Reference proteome</keyword>
<evidence type="ECO:0000256" key="11">
    <source>
        <dbReference type="PIRSR" id="PIRSR602401-1"/>
    </source>
</evidence>
<evidence type="ECO:0000256" key="9">
    <source>
        <dbReference type="ARBA" id="ARBA00023033"/>
    </source>
</evidence>
<dbReference type="PRINTS" id="PR00463">
    <property type="entry name" value="EP450I"/>
</dbReference>
<gene>
    <name evidence="14" type="ORF">FNV43_RR26400</name>
</gene>
<dbReference type="InterPro" id="IPR050651">
    <property type="entry name" value="Plant_Cytochrome_P450_Monoox"/>
</dbReference>
<dbReference type="GO" id="GO:0005506">
    <property type="term" value="F:iron ion binding"/>
    <property type="evidence" value="ECO:0007669"/>
    <property type="project" value="InterPro"/>
</dbReference>